<feature type="domain" description="Carboxymuconolactone decarboxylase-like" evidence="1">
    <location>
        <begin position="54"/>
        <end position="135"/>
    </location>
</feature>
<dbReference type="PANTHER" id="PTHR34846:SF11">
    <property type="entry name" value="4-CARBOXYMUCONOLACTONE DECARBOXYLASE FAMILY PROTEIN (AFU_ORTHOLOGUE AFUA_6G11590)"/>
    <property type="match status" value="1"/>
</dbReference>
<name>A0A2I2GPS3_9EURO</name>
<dbReference type="EMBL" id="MSFO01000001">
    <property type="protein sequence ID" value="PLB54878.1"/>
    <property type="molecule type" value="Genomic_DNA"/>
</dbReference>
<organism evidence="2 3">
    <name type="scientific">Aspergillus steynii IBT 23096</name>
    <dbReference type="NCBI Taxonomy" id="1392250"/>
    <lineage>
        <taxon>Eukaryota</taxon>
        <taxon>Fungi</taxon>
        <taxon>Dikarya</taxon>
        <taxon>Ascomycota</taxon>
        <taxon>Pezizomycotina</taxon>
        <taxon>Eurotiomycetes</taxon>
        <taxon>Eurotiomycetidae</taxon>
        <taxon>Eurotiales</taxon>
        <taxon>Aspergillaceae</taxon>
        <taxon>Aspergillus</taxon>
        <taxon>Aspergillus subgen. Circumdati</taxon>
    </lineage>
</organism>
<comment type="caution">
    <text evidence="2">The sequence shown here is derived from an EMBL/GenBank/DDBJ whole genome shotgun (WGS) entry which is preliminary data.</text>
</comment>
<dbReference type="SUPFAM" id="SSF69118">
    <property type="entry name" value="AhpD-like"/>
    <property type="match status" value="1"/>
</dbReference>
<dbReference type="STRING" id="1392250.A0A2I2GPS3"/>
<reference evidence="2 3" key="1">
    <citation type="submission" date="2016-12" db="EMBL/GenBank/DDBJ databases">
        <title>The genomes of Aspergillus section Nigri reveals drivers in fungal speciation.</title>
        <authorList>
            <consortium name="DOE Joint Genome Institute"/>
            <person name="Vesth T.C."/>
            <person name="Nybo J."/>
            <person name="Theobald S."/>
            <person name="Brandl J."/>
            <person name="Frisvad J.C."/>
            <person name="Nielsen K.F."/>
            <person name="Lyhne E.K."/>
            <person name="Kogle M.E."/>
            <person name="Kuo A."/>
            <person name="Riley R."/>
            <person name="Clum A."/>
            <person name="Nolan M."/>
            <person name="Lipzen A."/>
            <person name="Salamov A."/>
            <person name="Henrissat B."/>
            <person name="Wiebenga A."/>
            <person name="De Vries R.P."/>
            <person name="Grigoriev I.V."/>
            <person name="Mortensen U.H."/>
            <person name="Andersen M.R."/>
            <person name="Baker S.E."/>
        </authorList>
    </citation>
    <scope>NUCLEOTIDE SEQUENCE [LARGE SCALE GENOMIC DNA]</scope>
    <source>
        <strain evidence="2 3">IBT 23096</strain>
    </source>
</reference>
<dbReference type="OrthoDB" id="2567457at2759"/>
<sequence length="202" mass="22078">MSRFPVIPPEERTEAHDAIEQGLTDVFSRAPSQIEWKGSSGELLGPYSPLLYTPEVADPWFKLALGVMGQQRFTMREKELSILAVLSEHDAPYVRYTHSQVAVAAGLSPEQVQQAVNGQIPTGLSESETSVYQFALKLVKLRGPMKAVDFDSAKTPLSRDRMVGLVHIVSGFVYTAMLCNISDGEVPEAAEGAFVAKPNNVE</sequence>
<protein>
    <recommendedName>
        <fullName evidence="1">Carboxymuconolactone decarboxylase-like domain-containing protein</fullName>
    </recommendedName>
</protein>
<dbReference type="VEuPathDB" id="FungiDB:P170DRAFT_26490"/>
<dbReference type="Pfam" id="PF02627">
    <property type="entry name" value="CMD"/>
    <property type="match status" value="1"/>
</dbReference>
<dbReference type="GO" id="GO:0051920">
    <property type="term" value="F:peroxiredoxin activity"/>
    <property type="evidence" value="ECO:0007669"/>
    <property type="project" value="InterPro"/>
</dbReference>
<accession>A0A2I2GPS3</accession>
<evidence type="ECO:0000313" key="2">
    <source>
        <dbReference type="EMBL" id="PLB54878.1"/>
    </source>
</evidence>
<dbReference type="Gene3D" id="1.20.1290.10">
    <property type="entry name" value="AhpD-like"/>
    <property type="match status" value="1"/>
</dbReference>
<dbReference type="AlphaFoldDB" id="A0A2I2GPS3"/>
<dbReference type="RefSeq" id="XP_024710180.1">
    <property type="nucleotide sequence ID" value="XM_024843105.1"/>
</dbReference>
<proteinExistence type="predicted"/>
<dbReference type="PANTHER" id="PTHR34846">
    <property type="entry name" value="4-CARBOXYMUCONOLACTONE DECARBOXYLASE FAMILY PROTEIN (AFU_ORTHOLOGUE AFUA_6G11590)"/>
    <property type="match status" value="1"/>
</dbReference>
<evidence type="ECO:0000259" key="1">
    <source>
        <dbReference type="Pfam" id="PF02627"/>
    </source>
</evidence>
<evidence type="ECO:0000313" key="3">
    <source>
        <dbReference type="Proteomes" id="UP000234275"/>
    </source>
</evidence>
<dbReference type="GeneID" id="36550804"/>
<gene>
    <name evidence="2" type="ORF">P170DRAFT_26490</name>
</gene>
<dbReference type="InterPro" id="IPR029032">
    <property type="entry name" value="AhpD-like"/>
</dbReference>
<dbReference type="Proteomes" id="UP000234275">
    <property type="component" value="Unassembled WGS sequence"/>
</dbReference>
<dbReference type="InterPro" id="IPR003779">
    <property type="entry name" value="CMD-like"/>
</dbReference>
<keyword evidence="3" id="KW-1185">Reference proteome</keyword>